<dbReference type="PROSITE" id="PS50042">
    <property type="entry name" value="CNMP_BINDING_3"/>
    <property type="match status" value="1"/>
</dbReference>
<dbReference type="SMART" id="SM00100">
    <property type="entry name" value="cNMP"/>
    <property type="match status" value="1"/>
</dbReference>
<evidence type="ECO:0000313" key="2">
    <source>
        <dbReference type="EMBL" id="PKK91249.1"/>
    </source>
</evidence>
<dbReference type="Gene3D" id="2.60.120.10">
    <property type="entry name" value="Jelly Rolls"/>
    <property type="match status" value="1"/>
</dbReference>
<accession>A0A2N1PSD0</accession>
<evidence type="ECO:0000259" key="1">
    <source>
        <dbReference type="PROSITE" id="PS50042"/>
    </source>
</evidence>
<dbReference type="InterPro" id="IPR000595">
    <property type="entry name" value="cNMP-bd_dom"/>
</dbReference>
<reference evidence="2 3" key="1">
    <citation type="journal article" date="2017" name="ISME J.">
        <title>Potential for microbial H2 and metal transformations associated with novel bacteria and archaea in deep terrestrial subsurface sediments.</title>
        <authorList>
            <person name="Hernsdorf A.W."/>
            <person name="Amano Y."/>
            <person name="Miyakawa K."/>
            <person name="Ise K."/>
            <person name="Suzuki Y."/>
            <person name="Anantharaman K."/>
            <person name="Probst A."/>
            <person name="Burstein D."/>
            <person name="Thomas B.C."/>
            <person name="Banfield J.F."/>
        </authorList>
    </citation>
    <scope>NUCLEOTIDE SEQUENCE [LARGE SCALE GENOMIC DNA]</scope>
    <source>
        <strain evidence="2">HGW-Wallbacteria-1</strain>
    </source>
</reference>
<proteinExistence type="predicted"/>
<dbReference type="GO" id="GO:0005829">
    <property type="term" value="C:cytosol"/>
    <property type="evidence" value="ECO:0007669"/>
    <property type="project" value="TreeGrafter"/>
</dbReference>
<dbReference type="InterPro" id="IPR014710">
    <property type="entry name" value="RmlC-like_jellyroll"/>
</dbReference>
<gene>
    <name evidence="2" type="ORF">CVV64_05625</name>
</gene>
<dbReference type="PANTHER" id="PTHR11635:SF152">
    <property type="entry name" value="CAMP-DEPENDENT PROTEIN KINASE TYPE I REGULATORY SUBUNIT-RELATED"/>
    <property type="match status" value="1"/>
</dbReference>
<dbReference type="Pfam" id="PF00027">
    <property type="entry name" value="cNMP_binding"/>
    <property type="match status" value="1"/>
</dbReference>
<feature type="domain" description="Cyclic nucleotide-binding" evidence="1">
    <location>
        <begin position="13"/>
        <end position="133"/>
    </location>
</feature>
<dbReference type="PRINTS" id="PR00103">
    <property type="entry name" value="CAMPKINASE"/>
</dbReference>
<protein>
    <recommendedName>
        <fullName evidence="1">Cyclic nucleotide-binding domain-containing protein</fullName>
    </recommendedName>
</protein>
<organism evidence="2 3">
    <name type="scientific">Candidatus Wallbacteria bacterium HGW-Wallbacteria-1</name>
    <dbReference type="NCBI Taxonomy" id="2013854"/>
    <lineage>
        <taxon>Bacteria</taxon>
        <taxon>Candidatus Walliibacteriota</taxon>
    </lineage>
</organism>
<dbReference type="GO" id="GO:0005952">
    <property type="term" value="C:cAMP-dependent protein kinase complex"/>
    <property type="evidence" value="ECO:0007669"/>
    <property type="project" value="InterPro"/>
</dbReference>
<dbReference type="InterPro" id="IPR018488">
    <property type="entry name" value="cNMP-bd_CS"/>
</dbReference>
<dbReference type="AlphaFoldDB" id="A0A2N1PSD0"/>
<dbReference type="PROSITE" id="PS00889">
    <property type="entry name" value="CNMP_BINDING_2"/>
    <property type="match status" value="1"/>
</dbReference>
<dbReference type="InterPro" id="IPR050503">
    <property type="entry name" value="cAMP-dep_PK_reg_su-like"/>
</dbReference>
<dbReference type="CDD" id="cd00038">
    <property type="entry name" value="CAP_ED"/>
    <property type="match status" value="1"/>
</dbReference>
<comment type="caution">
    <text evidence="2">The sequence shown here is derived from an EMBL/GenBank/DDBJ whole genome shotgun (WGS) entry which is preliminary data.</text>
</comment>
<name>A0A2N1PSD0_9BACT</name>
<dbReference type="Proteomes" id="UP000233256">
    <property type="component" value="Unassembled WGS sequence"/>
</dbReference>
<dbReference type="SUPFAM" id="SSF51206">
    <property type="entry name" value="cAMP-binding domain-like"/>
    <property type="match status" value="1"/>
</dbReference>
<dbReference type="EMBL" id="PGXC01000003">
    <property type="protein sequence ID" value="PKK91249.1"/>
    <property type="molecule type" value="Genomic_DNA"/>
</dbReference>
<dbReference type="PANTHER" id="PTHR11635">
    <property type="entry name" value="CAMP-DEPENDENT PROTEIN KINASE REGULATORY CHAIN"/>
    <property type="match status" value="1"/>
</dbReference>
<dbReference type="InterPro" id="IPR018490">
    <property type="entry name" value="cNMP-bd_dom_sf"/>
</dbReference>
<sequence length="158" mass="18135">MSTNRFFLRSISIFQELDESEILIIDQIAEEGSYKAGEIVFRQGSEGKELYIIKMGEVEVIKEGSEGTSQLLTVLEAGTFFGEMSIVTEETRSATIRALGECRLLKIQKSTIDRLSETNSGIILKIYKELLRILAERLRLTNEHYFFTKETLRRLRSM</sequence>
<evidence type="ECO:0000313" key="3">
    <source>
        <dbReference type="Proteomes" id="UP000233256"/>
    </source>
</evidence>